<evidence type="ECO:0000256" key="4">
    <source>
        <dbReference type="ARBA" id="ARBA00022741"/>
    </source>
</evidence>
<dbReference type="Pfam" id="PF26031">
    <property type="entry name" value="IREH1"/>
    <property type="match status" value="1"/>
</dbReference>
<evidence type="ECO:0000256" key="7">
    <source>
        <dbReference type="ARBA" id="ARBA00047899"/>
    </source>
</evidence>
<reference evidence="12" key="1">
    <citation type="submission" date="2021-03" db="EMBL/GenBank/DDBJ databases">
        <authorList>
            <person name="Li Z."/>
            <person name="Yang C."/>
        </authorList>
    </citation>
    <scope>NUCLEOTIDE SEQUENCE</scope>
    <source>
        <strain evidence="12">Dzin_1.0</strain>
        <tissue evidence="12">Leaf</tissue>
    </source>
</reference>
<dbReference type="EC" id="2.7.11.1" evidence="1"/>
<evidence type="ECO:0000259" key="11">
    <source>
        <dbReference type="PROSITE" id="PS51285"/>
    </source>
</evidence>
<feature type="region of interest" description="Disordered" evidence="9">
    <location>
        <begin position="223"/>
        <end position="261"/>
    </location>
</feature>
<dbReference type="EMBL" id="JAGGNH010000003">
    <property type="protein sequence ID" value="KAJ0977059.1"/>
    <property type="molecule type" value="Genomic_DNA"/>
</dbReference>
<dbReference type="InterPro" id="IPR011009">
    <property type="entry name" value="Kinase-like_dom_sf"/>
</dbReference>
<dbReference type="GO" id="GO:0004674">
    <property type="term" value="F:protein serine/threonine kinase activity"/>
    <property type="evidence" value="ECO:0007669"/>
    <property type="project" value="UniProtKB-KW"/>
</dbReference>
<dbReference type="Gene3D" id="3.30.200.20">
    <property type="entry name" value="Phosphorylase Kinase, domain 1"/>
    <property type="match status" value="1"/>
</dbReference>
<evidence type="ECO:0000256" key="2">
    <source>
        <dbReference type="ARBA" id="ARBA00022527"/>
    </source>
</evidence>
<feature type="compositionally biased region" description="Basic and acidic residues" evidence="9">
    <location>
        <begin position="251"/>
        <end position="260"/>
    </location>
</feature>
<feature type="region of interest" description="Disordered" evidence="9">
    <location>
        <begin position="386"/>
        <end position="408"/>
    </location>
</feature>
<evidence type="ECO:0000256" key="3">
    <source>
        <dbReference type="ARBA" id="ARBA00022679"/>
    </source>
</evidence>
<keyword evidence="3" id="KW-0808">Transferase</keyword>
<accession>A0A9D5HHW1</accession>
<comment type="catalytic activity">
    <reaction evidence="7">
        <text>L-threonyl-[protein] + ATP = O-phospho-L-threonyl-[protein] + ADP + H(+)</text>
        <dbReference type="Rhea" id="RHEA:46608"/>
        <dbReference type="Rhea" id="RHEA-COMP:11060"/>
        <dbReference type="Rhea" id="RHEA-COMP:11605"/>
        <dbReference type="ChEBI" id="CHEBI:15378"/>
        <dbReference type="ChEBI" id="CHEBI:30013"/>
        <dbReference type="ChEBI" id="CHEBI:30616"/>
        <dbReference type="ChEBI" id="CHEBI:61977"/>
        <dbReference type="ChEBI" id="CHEBI:456216"/>
        <dbReference type="EC" id="2.7.11.1"/>
    </reaction>
</comment>
<feature type="domain" description="AGC-kinase C-terminal" evidence="11">
    <location>
        <begin position="676"/>
        <end position="779"/>
    </location>
</feature>
<organism evidence="12 13">
    <name type="scientific">Dioscorea zingiberensis</name>
    <dbReference type="NCBI Taxonomy" id="325984"/>
    <lineage>
        <taxon>Eukaryota</taxon>
        <taxon>Viridiplantae</taxon>
        <taxon>Streptophyta</taxon>
        <taxon>Embryophyta</taxon>
        <taxon>Tracheophyta</taxon>
        <taxon>Spermatophyta</taxon>
        <taxon>Magnoliopsida</taxon>
        <taxon>Liliopsida</taxon>
        <taxon>Dioscoreales</taxon>
        <taxon>Dioscoreaceae</taxon>
        <taxon>Dioscorea</taxon>
    </lineage>
</organism>
<keyword evidence="13" id="KW-1185">Reference proteome</keyword>
<feature type="compositionally biased region" description="Polar residues" evidence="9">
    <location>
        <begin position="728"/>
        <end position="738"/>
    </location>
</feature>
<dbReference type="InterPro" id="IPR000719">
    <property type="entry name" value="Prot_kinase_dom"/>
</dbReference>
<dbReference type="SMART" id="SM00220">
    <property type="entry name" value="S_TKc"/>
    <property type="match status" value="1"/>
</dbReference>
<evidence type="ECO:0000313" key="13">
    <source>
        <dbReference type="Proteomes" id="UP001085076"/>
    </source>
</evidence>
<dbReference type="PANTHER" id="PTHR24356">
    <property type="entry name" value="SERINE/THREONINE-PROTEIN KINASE"/>
    <property type="match status" value="1"/>
</dbReference>
<dbReference type="InterPro" id="IPR000961">
    <property type="entry name" value="AGC-kinase_C"/>
</dbReference>
<keyword evidence="6" id="KW-0067">ATP-binding</keyword>
<evidence type="ECO:0000313" key="12">
    <source>
        <dbReference type="EMBL" id="KAJ0977059.1"/>
    </source>
</evidence>
<dbReference type="AlphaFoldDB" id="A0A9D5HHW1"/>
<dbReference type="FunFam" id="1.10.510.10:FF:001418">
    <property type="entry name" value="Serine/threonine protein kinase 15"/>
    <property type="match status" value="1"/>
</dbReference>
<name>A0A9D5HHW1_9LILI</name>
<dbReference type="PANTHER" id="PTHR24356:SF395">
    <property type="entry name" value="SERINE_THREONINE PROTEIN KINASE IRE-RELATED"/>
    <property type="match status" value="1"/>
</dbReference>
<feature type="region of interest" description="Disordered" evidence="9">
    <location>
        <begin position="724"/>
        <end position="747"/>
    </location>
</feature>
<keyword evidence="4" id="KW-0547">Nucleotide-binding</keyword>
<evidence type="ECO:0000259" key="10">
    <source>
        <dbReference type="PROSITE" id="PS50011"/>
    </source>
</evidence>
<evidence type="ECO:0000256" key="5">
    <source>
        <dbReference type="ARBA" id="ARBA00022777"/>
    </source>
</evidence>
<dbReference type="Pfam" id="PF00069">
    <property type="entry name" value="Pkinase"/>
    <property type="match status" value="1"/>
</dbReference>
<comment type="catalytic activity">
    <reaction evidence="8">
        <text>L-seryl-[protein] + ATP = O-phospho-L-seryl-[protein] + ADP + H(+)</text>
        <dbReference type="Rhea" id="RHEA:17989"/>
        <dbReference type="Rhea" id="RHEA-COMP:9863"/>
        <dbReference type="Rhea" id="RHEA-COMP:11604"/>
        <dbReference type="ChEBI" id="CHEBI:15378"/>
        <dbReference type="ChEBI" id="CHEBI:29999"/>
        <dbReference type="ChEBI" id="CHEBI:30616"/>
        <dbReference type="ChEBI" id="CHEBI:83421"/>
        <dbReference type="ChEBI" id="CHEBI:456216"/>
        <dbReference type="EC" id="2.7.11.1"/>
    </reaction>
</comment>
<dbReference type="InterPro" id="IPR058783">
    <property type="entry name" value="IREH1/IRE-like_N"/>
</dbReference>
<reference evidence="12" key="2">
    <citation type="journal article" date="2022" name="Hortic Res">
        <title>The genome of Dioscorea zingiberensis sheds light on the biosynthesis, origin and evolution of the medicinally important diosgenin saponins.</title>
        <authorList>
            <person name="Li Y."/>
            <person name="Tan C."/>
            <person name="Li Z."/>
            <person name="Guo J."/>
            <person name="Li S."/>
            <person name="Chen X."/>
            <person name="Wang C."/>
            <person name="Dai X."/>
            <person name="Yang H."/>
            <person name="Song W."/>
            <person name="Hou L."/>
            <person name="Xu J."/>
            <person name="Tong Z."/>
            <person name="Xu A."/>
            <person name="Yuan X."/>
            <person name="Wang W."/>
            <person name="Yang Q."/>
            <person name="Chen L."/>
            <person name="Sun Z."/>
            <person name="Wang K."/>
            <person name="Pan B."/>
            <person name="Chen J."/>
            <person name="Bao Y."/>
            <person name="Liu F."/>
            <person name="Qi X."/>
            <person name="Gang D.R."/>
            <person name="Wen J."/>
            <person name="Li J."/>
        </authorList>
    </citation>
    <scope>NUCLEOTIDE SEQUENCE</scope>
    <source>
        <strain evidence="12">Dzin_1.0</strain>
    </source>
</reference>
<dbReference type="Gene3D" id="1.10.510.10">
    <property type="entry name" value="Transferase(Phosphotransferase) domain 1"/>
    <property type="match status" value="1"/>
</dbReference>
<feature type="region of interest" description="Disordered" evidence="9">
    <location>
        <begin position="35"/>
        <end position="54"/>
    </location>
</feature>
<evidence type="ECO:0000256" key="6">
    <source>
        <dbReference type="ARBA" id="ARBA00022840"/>
    </source>
</evidence>
<feature type="compositionally biased region" description="Polar residues" evidence="9">
    <location>
        <begin position="391"/>
        <end position="408"/>
    </location>
</feature>
<evidence type="ECO:0000256" key="1">
    <source>
        <dbReference type="ARBA" id="ARBA00012513"/>
    </source>
</evidence>
<feature type="domain" description="Protein kinase" evidence="10">
    <location>
        <begin position="271"/>
        <end position="675"/>
    </location>
</feature>
<evidence type="ECO:0000256" key="9">
    <source>
        <dbReference type="SAM" id="MobiDB-lite"/>
    </source>
</evidence>
<gene>
    <name evidence="12" type="ORF">J5N97_012533</name>
</gene>
<dbReference type="SUPFAM" id="SSF56112">
    <property type="entry name" value="Protein kinase-like (PK-like)"/>
    <property type="match status" value="1"/>
</dbReference>
<dbReference type="PROSITE" id="PS50011">
    <property type="entry name" value="PROTEIN_KINASE_DOM"/>
    <property type="match status" value="1"/>
</dbReference>
<comment type="caution">
    <text evidence="12">The sequence shown here is derived from an EMBL/GenBank/DDBJ whole genome shotgun (WGS) entry which is preliminary data.</text>
</comment>
<dbReference type="GO" id="GO:0035556">
    <property type="term" value="P:intracellular signal transduction"/>
    <property type="evidence" value="ECO:0007669"/>
    <property type="project" value="TreeGrafter"/>
</dbReference>
<dbReference type="InterPro" id="IPR050236">
    <property type="entry name" value="Ser_Thr_kinase_AGC"/>
</dbReference>
<keyword evidence="5" id="KW-0418">Kinase</keyword>
<dbReference type="GO" id="GO:0005524">
    <property type="term" value="F:ATP binding"/>
    <property type="evidence" value="ECO:0007669"/>
    <property type="project" value="UniProtKB-KW"/>
</dbReference>
<sequence length="796" mass="88311">MENARRVTFDSTKDIQSPRFRAILRVTSGRRRRSADVKSFSHELNGNGPRRLPNAKLSGLRNTEDFMKVIRMKFNRLKEEVDSELAIYAGDLVNFLQKSTEDHPEWRVPIEDLLLTSQQCAEMSPEDFWDKCEEIVQNLDDRRQELPTGALKQAHTRILFILTRCTRLLHFQKEGVYSEGDHVLGFHQFSDLGVYPTSSGRMLKTLLSSTDFKERLMRRRIHEHKISGSVTSPSGRARISSWKKLPSAAEKNQKKEHEYDGAPSREVLESFLRIDKVRVGSDDNVGKLDASSEIIGKPIDPSLQGQEAPGAEHDISDEKMKMICRICDFEIPTVHAEGHFRVCTFADRCDMKGLSVDQRLERVADILEKILEYCLSKCPDNAAIGHEDGQASASTSAKESDLTSDQSILSCPPSTDPIDCIPEATGSATTKDLKDLPSILLSTNSAILDQGPMVLSSGSVTPNSPLPTPDSSHISLLLGGMGVLSEHENSQQVLKKADMIRKNAVESILAERNILISVRNPFVLTDFGLSKVGLINSTDDLSGPDVSSSLLSGDHEPLPASVRVEKREERQKQSAIGTPDYLAPEILLGMQHGPTADWWSVGVILYELLVGIPPFNAEHPQKIFDNIMNRDIPWPRVPEEMSCEAHDLIDKLLIGNPVQRLGATGAGEVKRHPFFANINWDMLARQKATFIPSTDGDDDTSYFASRHTWNATDDLIHAISNDEDDVTDTSCSSSPFSTDQDEEGDECSQLAGFGASNLGPTYSFSNFSFKNLSQLASINYDLITKTSKDSEEASHS</sequence>
<dbReference type="OrthoDB" id="783609at2759"/>
<protein>
    <recommendedName>
        <fullName evidence="1">non-specific serine/threonine protein kinase</fullName>
        <ecNumber evidence="1">2.7.11.1</ecNumber>
    </recommendedName>
</protein>
<dbReference type="PROSITE" id="PS51285">
    <property type="entry name" value="AGC_KINASE_CTER"/>
    <property type="match status" value="1"/>
</dbReference>
<evidence type="ECO:0000256" key="8">
    <source>
        <dbReference type="ARBA" id="ARBA00048679"/>
    </source>
</evidence>
<dbReference type="Proteomes" id="UP001085076">
    <property type="component" value="Miscellaneous, Linkage group lg03"/>
</dbReference>
<keyword evidence="2" id="KW-0723">Serine/threonine-protein kinase</keyword>
<proteinExistence type="predicted"/>